<dbReference type="STRING" id="1443111.Z949_464"/>
<evidence type="ECO:0000313" key="2">
    <source>
        <dbReference type="EMBL" id="RKE97759.1"/>
    </source>
</evidence>
<feature type="region of interest" description="Disordered" evidence="1">
    <location>
        <begin position="104"/>
        <end position="146"/>
    </location>
</feature>
<reference evidence="2 3" key="1">
    <citation type="submission" date="2018-09" db="EMBL/GenBank/DDBJ databases">
        <title>Genomic Encyclopedia of Archaeal and Bacterial Type Strains, Phase II (KMG-II): from individual species to whole genera.</title>
        <authorList>
            <person name="Goeker M."/>
        </authorList>
    </citation>
    <scope>NUCLEOTIDE SEQUENCE [LARGE SCALE GENOMIC DNA]</scope>
    <source>
        <strain evidence="2 3">DSM 11458</strain>
    </source>
</reference>
<dbReference type="EMBL" id="RAQK01000001">
    <property type="protein sequence ID" value="RKE97759.1"/>
    <property type="molecule type" value="Genomic_DNA"/>
</dbReference>
<dbReference type="RefSeq" id="WP_025061149.1">
    <property type="nucleotide sequence ID" value="NZ_RAQK01000001.1"/>
</dbReference>
<feature type="compositionally biased region" description="Basic and acidic residues" evidence="1">
    <location>
        <begin position="135"/>
        <end position="146"/>
    </location>
</feature>
<evidence type="ECO:0008006" key="4">
    <source>
        <dbReference type="Google" id="ProtNLM"/>
    </source>
</evidence>
<protein>
    <recommendedName>
        <fullName evidence="4">Lipoprotein</fullName>
    </recommendedName>
</protein>
<evidence type="ECO:0000256" key="1">
    <source>
        <dbReference type="SAM" id="MobiDB-lite"/>
    </source>
</evidence>
<accession>A0A420DUC9</accession>
<dbReference type="PROSITE" id="PS51257">
    <property type="entry name" value="PROKAR_LIPOPROTEIN"/>
    <property type="match status" value="1"/>
</dbReference>
<dbReference type="AlphaFoldDB" id="A0A420DUC9"/>
<keyword evidence="3" id="KW-1185">Reference proteome</keyword>
<dbReference type="OrthoDB" id="7865311at2"/>
<organism evidence="2 3">
    <name type="scientific">Sulfitobacter guttiformis</name>
    <dbReference type="NCBI Taxonomy" id="74349"/>
    <lineage>
        <taxon>Bacteria</taxon>
        <taxon>Pseudomonadati</taxon>
        <taxon>Pseudomonadota</taxon>
        <taxon>Alphaproteobacteria</taxon>
        <taxon>Rhodobacterales</taxon>
        <taxon>Roseobacteraceae</taxon>
        <taxon>Sulfitobacter</taxon>
    </lineage>
</organism>
<name>A0A420DUC9_9RHOB</name>
<evidence type="ECO:0000313" key="3">
    <source>
        <dbReference type="Proteomes" id="UP000284407"/>
    </source>
</evidence>
<gene>
    <name evidence="2" type="ORF">C8N30_2386</name>
</gene>
<sequence length="304" mass="32170">MRLLPVFGLVLSLAACSDPLAGVDRLADVDVVASDPAAAALPDADEIAREGFLGTDAAQGAVPEAVAQAQAPQTGGFFRGLINRAASADPAAAIAADVASSQSNREPVQLAPLSPRQELQSARGRTGLFGNAAPRSDKPRSGTDARDVPFGTVLAFGEMARVCDAKGKSLGQKVDGMGRRGFALFDSNPGIRSKRTFYLTGFSDDCPRQFTAANALFGLPSFYETIRYSPAGQHLPYAETDVAYDGVKSDVCRADKSKPCGTRIGKLDTQLAFVSAYEFDEINDKWKEFLIYDGSVLASAVKSY</sequence>
<comment type="caution">
    <text evidence="2">The sequence shown here is derived from an EMBL/GenBank/DDBJ whole genome shotgun (WGS) entry which is preliminary data.</text>
</comment>
<proteinExistence type="predicted"/>
<dbReference type="Proteomes" id="UP000284407">
    <property type="component" value="Unassembled WGS sequence"/>
</dbReference>